<evidence type="ECO:0000256" key="3">
    <source>
        <dbReference type="SAM" id="SignalP"/>
    </source>
</evidence>
<dbReference type="SUPFAM" id="SSF54060">
    <property type="entry name" value="His-Me finger endonucleases"/>
    <property type="match status" value="1"/>
</dbReference>
<dbReference type="Gene3D" id="3.40.570.10">
    <property type="entry name" value="Extracellular Endonuclease, subunit A"/>
    <property type="match status" value="1"/>
</dbReference>
<dbReference type="Proteomes" id="UP000006552">
    <property type="component" value="Plasmid 2"/>
</dbReference>
<evidence type="ECO:0000313" key="7">
    <source>
        <dbReference type="EMBL" id="CAI10610.1"/>
    </source>
</evidence>
<dbReference type="SMART" id="SM00892">
    <property type="entry name" value="Endonuclease_NS"/>
    <property type="match status" value="1"/>
</dbReference>
<dbReference type="GO" id="GO:0004521">
    <property type="term" value="F:RNA endonuclease activity"/>
    <property type="evidence" value="ECO:0007669"/>
    <property type="project" value="TreeGrafter"/>
</dbReference>
<dbReference type="InterPro" id="IPR044929">
    <property type="entry name" value="DNA/RNA_non-sp_Endonuclease_sf"/>
</dbReference>
<dbReference type="GO" id="GO:0000014">
    <property type="term" value="F:single-stranded DNA endodeoxyribonuclease activity"/>
    <property type="evidence" value="ECO:0007669"/>
    <property type="project" value="TreeGrafter"/>
</dbReference>
<geneLocation type="plasmid" evidence="8">
    <name>pAzo2</name>
</geneLocation>
<evidence type="ECO:0000256" key="2">
    <source>
        <dbReference type="PIRSR" id="PIRSR640255-2"/>
    </source>
</evidence>
<dbReference type="AlphaFoldDB" id="Q5NWF4"/>
<dbReference type="InterPro" id="IPR020821">
    <property type="entry name" value="ENPP1-3/EXOG-like_nuc-like"/>
</dbReference>
<dbReference type="GO" id="GO:0046872">
    <property type="term" value="F:metal ion binding"/>
    <property type="evidence" value="ECO:0007669"/>
    <property type="project" value="UniProtKB-KW"/>
</dbReference>
<feature type="domain" description="DNA/RNA non-specific endonuclease/pyrophosphatase/phosphodiesterase" evidence="5">
    <location>
        <begin position="63"/>
        <end position="255"/>
    </location>
</feature>
<keyword evidence="7" id="KW-0255">Endonuclease</keyword>
<reference evidence="6" key="2">
    <citation type="journal article" date="2004" name="Arch. Microbiol.">
        <title>Genes involved in the anaerobic degradation of toluene in a denitrifying bacterium, strain EbN1.</title>
        <authorList>
            <person name="Kube M."/>
            <person name="Heider J."/>
            <person name="Amann J."/>
            <person name="Hufnagel P."/>
            <person name="Kuehner S."/>
            <person name="Beck A."/>
            <person name="Reinhardt R."/>
            <person name="Rabus R."/>
        </authorList>
    </citation>
    <scope>NUCLEOTIDE SEQUENCE</scope>
    <source>
        <strain evidence="6">EbN1</strain>
    </source>
</reference>
<keyword evidence="6" id="KW-0378">Hydrolase</keyword>
<keyword evidence="2" id="KW-0479">Metal-binding</keyword>
<dbReference type="InterPro" id="IPR040255">
    <property type="entry name" value="Non-specific_endonuclease"/>
</dbReference>
<dbReference type="InterPro" id="IPR044925">
    <property type="entry name" value="His-Me_finger_sf"/>
</dbReference>
<dbReference type="EMBL" id="CR555308">
    <property type="protein sequence ID" value="CAI10610.1"/>
    <property type="molecule type" value="Genomic_DNA"/>
</dbReference>
<dbReference type="Pfam" id="PF01223">
    <property type="entry name" value="Endonuclease_NS"/>
    <property type="match status" value="1"/>
</dbReference>
<dbReference type="eggNOG" id="COG1864">
    <property type="taxonomic scope" value="Bacteria"/>
</dbReference>
<evidence type="ECO:0000256" key="1">
    <source>
        <dbReference type="PIRSR" id="PIRSR640255-1"/>
    </source>
</evidence>
<dbReference type="KEGG" id="eba:ebA353"/>
<accession>Q5NWF4</accession>
<organism evidence="7 8">
    <name type="scientific">Aromatoleum aromaticum (strain DSM 19018 / LMG 30748 / EbN1)</name>
    <name type="common">Azoarcus sp. (strain EbN1)</name>
    <dbReference type="NCBI Taxonomy" id="76114"/>
    <lineage>
        <taxon>Bacteria</taxon>
        <taxon>Pseudomonadati</taxon>
        <taxon>Pseudomonadota</taxon>
        <taxon>Betaproteobacteria</taxon>
        <taxon>Rhodocyclales</taxon>
        <taxon>Rhodocyclaceae</taxon>
        <taxon>Aromatoleum</taxon>
    </lineage>
</organism>
<keyword evidence="3" id="KW-0732">Signal</keyword>
<dbReference type="STRING" id="76114.ebA353"/>
<dbReference type="SMART" id="SM00477">
    <property type="entry name" value="NUC"/>
    <property type="match status" value="1"/>
</dbReference>
<dbReference type="InterPro" id="IPR001604">
    <property type="entry name" value="Endo_G_ENPP1-like_dom"/>
</dbReference>
<evidence type="ECO:0000313" key="6">
    <source>
        <dbReference type="EMBL" id="CAI06307.1"/>
    </source>
</evidence>
<evidence type="ECO:0000259" key="5">
    <source>
        <dbReference type="SMART" id="SM00892"/>
    </source>
</evidence>
<reference evidence="6" key="5">
    <citation type="journal article" date="2005" name="J. Bacteriol.">
        <title>Substrate-dependent regulation of anaerobic degradation pathways for toluene and ethylbenzene in a denitrifying bacterium, strain EbN1.</title>
        <authorList>
            <person name="Kuhner S."/>
            <person name="Wohlbrand L."/>
            <person name="Fritz I."/>
            <person name="Wruck W."/>
            <person name="Hultschig C."/>
            <person name="Hufnagel P."/>
            <person name="Kube M."/>
            <person name="Reinhardt R."/>
            <person name="Rabus R."/>
        </authorList>
    </citation>
    <scope>NUCLEOTIDE SEQUENCE</scope>
    <source>
        <strain evidence="6">EbN1</strain>
    </source>
</reference>
<evidence type="ECO:0000313" key="8">
    <source>
        <dbReference type="Proteomes" id="UP000006552"/>
    </source>
</evidence>
<sequence length="256" mass="28543">MAPPPKTDSRKRMRTRSVVALAALLLTTTNYAAGNGFRSCPDAFPGPPPVIKRSADWKLRELCYDAFALLHSGKTRTPLFVVEKLTRASLADADDEERTNRFFADARLPRLERAHLEDYYRSGFDHGHMAPAADMPTAQAMAQSFSLANVVPQAPNNNRRVWAKVERDTRAYVKRSGSTVHVFTGPAWQGHRATIGSSPVAVPTHVYKLVYDATKNRAWAHWLPNTDEARLGRPISYEALTQHLGFELLPGKRPSP</sequence>
<dbReference type="PANTHER" id="PTHR13966:SF5">
    <property type="entry name" value="ENDONUCLEASE G, MITOCHONDRIAL"/>
    <property type="match status" value="1"/>
</dbReference>
<dbReference type="EMBL" id="CR555306">
    <property type="protein sequence ID" value="CAI06307.1"/>
    <property type="molecule type" value="Genomic_DNA"/>
</dbReference>
<keyword evidence="8" id="KW-1185">Reference proteome</keyword>
<keyword evidence="7" id="KW-0614">Plasmid</keyword>
<geneLocation type="plasmid" evidence="7">
    <name>2</name>
</geneLocation>
<dbReference type="EC" id="3.1.30.-" evidence="6"/>
<proteinExistence type="predicted"/>
<dbReference type="PANTHER" id="PTHR13966">
    <property type="entry name" value="ENDONUCLEASE RELATED"/>
    <property type="match status" value="1"/>
</dbReference>
<feature type="active site" description="Proton acceptor" evidence="1">
    <location>
        <position position="128"/>
    </location>
</feature>
<keyword evidence="7" id="KW-0540">Nuclease</keyword>
<feature type="chain" id="PRO_5007706305" evidence="3">
    <location>
        <begin position="33"/>
        <end position="256"/>
    </location>
</feature>
<reference evidence="7 8" key="4">
    <citation type="journal article" date="2005" name="Arch. Microbiol.">
        <title>The genome sequence of an anaerobic aromatic-degrading denitrifying bacterium, strain EbN1.</title>
        <authorList>
            <person name="Rabus R."/>
            <person name="Kube M."/>
            <person name="Heider J."/>
            <person name="Beck A."/>
            <person name="Heitmann K."/>
            <person name="Widdel F."/>
            <person name="Reinhardt R."/>
        </authorList>
    </citation>
    <scope>NUCLEOTIDE SEQUENCE [LARGE SCALE GENOMIC DNA]</scope>
    <source>
        <strain evidence="7 8">EbN1</strain>
        <plasmid evidence="8">Plasmid pAzo2</plasmid>
    </source>
</reference>
<feature type="signal peptide" evidence="3">
    <location>
        <begin position="1"/>
        <end position="32"/>
    </location>
</feature>
<feature type="binding site" evidence="2">
    <location>
        <position position="158"/>
    </location>
    <ligand>
        <name>Mg(2+)</name>
        <dbReference type="ChEBI" id="CHEBI:18420"/>
        <note>catalytic</note>
    </ligand>
</feature>
<reference evidence="6" key="1">
    <citation type="journal article" date="2002" name="Arch. Microbiol.">
        <title>Genes involved in the anaerobic degradation of ethylbenzene in a denitrifying bacterium, strain EbN1.</title>
        <authorList>
            <person name="Rabus R."/>
            <person name="Kube M."/>
            <person name="Beck A."/>
            <person name="Widdel F."/>
            <person name="Reinhardt R."/>
        </authorList>
    </citation>
    <scope>NUCLEOTIDE SEQUENCE</scope>
    <source>
        <strain evidence="6">EbN1</strain>
    </source>
</reference>
<name>Q5NWF4_AROAE</name>
<dbReference type="GO" id="GO:0003676">
    <property type="term" value="F:nucleic acid binding"/>
    <property type="evidence" value="ECO:0007669"/>
    <property type="project" value="InterPro"/>
</dbReference>
<evidence type="ECO:0000259" key="4">
    <source>
        <dbReference type="SMART" id="SM00477"/>
    </source>
</evidence>
<gene>
    <name evidence="6" type="primary">nuc1</name>
    <name evidence="6" type="ORF">ebA353</name>
    <name evidence="7" type="ORF">p2A168</name>
</gene>
<feature type="domain" description="ENPP1-3/EXOG-like endonuclease/phosphodiesterase" evidence="4">
    <location>
        <begin position="64"/>
        <end position="252"/>
    </location>
</feature>
<reference evidence="7" key="3">
    <citation type="submission" date="2004-11" db="EMBL/GenBank/DDBJ databases">
        <authorList>
            <person name="PROSCIENCE"/>
        </authorList>
    </citation>
    <scope>NUCLEOTIDE SEQUENCE</scope>
    <source>
        <strain evidence="7">EbN1</strain>
        <plasmid evidence="7">2</plasmid>
    </source>
</reference>
<dbReference type="HOGENOM" id="CLU_055174_1_1_4"/>
<protein>
    <submittedName>
        <fullName evidence="6 7">DNA/RNA NON-specific endonuclease</fullName>
        <ecNumber evidence="6">3.1.30.-</ecNumber>
    </submittedName>
</protein>
<dbReference type="Proteomes" id="UP000006552">
    <property type="component" value="Chromosome"/>
</dbReference>
<dbReference type="KEGG" id="eba:p2A168"/>